<evidence type="ECO:0000256" key="6">
    <source>
        <dbReference type="ARBA" id="ARBA00023316"/>
    </source>
</evidence>
<keyword evidence="6 7" id="KW-0961">Cell wall biogenesis/degradation</keyword>
<dbReference type="InterPro" id="IPR015942">
    <property type="entry name" value="Asp/Glu/hydantoin_racemase"/>
</dbReference>
<evidence type="ECO:0000256" key="2">
    <source>
        <dbReference type="ARBA" id="ARBA00013090"/>
    </source>
</evidence>
<evidence type="ECO:0000313" key="8">
    <source>
        <dbReference type="EMBL" id="SNR92656.1"/>
    </source>
</evidence>
<feature type="binding site" evidence="7">
    <location>
        <begin position="65"/>
        <end position="66"/>
    </location>
    <ligand>
        <name>substrate</name>
    </ligand>
</feature>
<feature type="binding site" evidence="7">
    <location>
        <begin position="97"/>
        <end position="98"/>
    </location>
    <ligand>
        <name>substrate</name>
    </ligand>
</feature>
<dbReference type="EMBL" id="FZOA01000007">
    <property type="protein sequence ID" value="SNR92656.1"/>
    <property type="molecule type" value="Genomic_DNA"/>
</dbReference>
<dbReference type="PROSITE" id="PS00924">
    <property type="entry name" value="ASP_GLU_RACEMASE_2"/>
    <property type="match status" value="1"/>
</dbReference>
<dbReference type="PANTHER" id="PTHR21198:SF2">
    <property type="entry name" value="GLUTAMATE RACEMASE"/>
    <property type="match status" value="1"/>
</dbReference>
<dbReference type="InterPro" id="IPR018187">
    <property type="entry name" value="Asp/Glu_racemase_AS_1"/>
</dbReference>
<dbReference type="GO" id="GO:0009252">
    <property type="term" value="P:peptidoglycan biosynthetic process"/>
    <property type="evidence" value="ECO:0007669"/>
    <property type="project" value="UniProtKB-UniRule"/>
</dbReference>
<comment type="pathway">
    <text evidence="7">Cell wall biogenesis; peptidoglycan biosynthesis.</text>
</comment>
<gene>
    <name evidence="7" type="primary">murI</name>
    <name evidence="8" type="ORF">SAMN05192560_1775</name>
</gene>
<protein>
    <recommendedName>
        <fullName evidence="2 7">Glutamate racemase</fullName>
        <ecNumber evidence="2 7">5.1.1.3</ecNumber>
    </recommendedName>
</protein>
<keyword evidence="9" id="KW-1185">Reference proteome</keyword>
<dbReference type="InterPro" id="IPR033134">
    <property type="entry name" value="Asp/Glu_racemase_AS_2"/>
</dbReference>
<feature type="binding site" evidence="7">
    <location>
        <begin position="207"/>
        <end position="208"/>
    </location>
    <ligand>
        <name>substrate</name>
    </ligand>
</feature>
<dbReference type="AlphaFoldDB" id="A0A239AAG6"/>
<dbReference type="PANTHER" id="PTHR21198">
    <property type="entry name" value="GLUTAMATE RACEMASE"/>
    <property type="match status" value="1"/>
</dbReference>
<feature type="binding site" evidence="7">
    <location>
        <begin position="33"/>
        <end position="34"/>
    </location>
    <ligand>
        <name>substrate</name>
    </ligand>
</feature>
<evidence type="ECO:0000256" key="1">
    <source>
        <dbReference type="ARBA" id="ARBA00001602"/>
    </source>
</evidence>
<reference evidence="9" key="1">
    <citation type="submission" date="2017-06" db="EMBL/GenBank/DDBJ databases">
        <authorList>
            <person name="Varghese N."/>
            <person name="Submissions S."/>
        </authorList>
    </citation>
    <scope>NUCLEOTIDE SEQUENCE [LARGE SCALE GENOMIC DNA]</scope>
    <source>
        <strain evidence="9">Ca-68</strain>
    </source>
</reference>
<feature type="active site" description="Proton donor/acceptor" evidence="7">
    <location>
        <position position="96"/>
    </location>
</feature>
<evidence type="ECO:0000256" key="4">
    <source>
        <dbReference type="ARBA" id="ARBA00022984"/>
    </source>
</evidence>
<dbReference type="InterPro" id="IPR004391">
    <property type="entry name" value="Glu_race"/>
</dbReference>
<dbReference type="PROSITE" id="PS00923">
    <property type="entry name" value="ASP_GLU_RACEMASE_1"/>
    <property type="match status" value="1"/>
</dbReference>
<comment type="function">
    <text evidence="7">Provides the (R)-glutamate required for cell wall biosynthesis.</text>
</comment>
<sequence>MGTLCQFLFHILIEFNVSDHSSEKPAPVIGVFDSGVGGLSVLRHIREQLPDANLLYFADSLHAPYGSKTSAYIIERARKITHFLLGQGAQAIVVACNTATAAAIKTLRQEFAVPVIGMEPAVKPAVAATRSGIVGVLATSGTLRSAQFAALLESYGQHIKVETQACTGLVERIEQGDLASATTRALVQQYVAPLIASGADTIVLGCTHYPFVETLIAEIAGPEVVLIDTGEAVARQLCRRLHELTLPAENPAQGTVVCWTNNDTPEGVVFIRQCIGGEVSVQKAPMDV</sequence>
<feature type="active site" description="Proton donor/acceptor" evidence="7">
    <location>
        <position position="206"/>
    </location>
</feature>
<dbReference type="Gene3D" id="3.40.50.1860">
    <property type="match status" value="2"/>
</dbReference>
<evidence type="ECO:0000313" key="9">
    <source>
        <dbReference type="Proteomes" id="UP000198305"/>
    </source>
</evidence>
<name>A0A239AAG6_9PROT</name>
<dbReference type="SUPFAM" id="SSF53681">
    <property type="entry name" value="Aspartate/glutamate racemase"/>
    <property type="match status" value="2"/>
</dbReference>
<evidence type="ECO:0000256" key="5">
    <source>
        <dbReference type="ARBA" id="ARBA00023235"/>
    </source>
</evidence>
<dbReference type="GO" id="GO:0008881">
    <property type="term" value="F:glutamate racemase activity"/>
    <property type="evidence" value="ECO:0007669"/>
    <property type="project" value="UniProtKB-UniRule"/>
</dbReference>
<dbReference type="GO" id="GO:0071555">
    <property type="term" value="P:cell wall organization"/>
    <property type="evidence" value="ECO:0007669"/>
    <property type="project" value="UniProtKB-KW"/>
</dbReference>
<keyword evidence="5 7" id="KW-0413">Isomerase</keyword>
<accession>A0A239AAG6</accession>
<dbReference type="NCBIfam" id="TIGR00067">
    <property type="entry name" value="glut_race"/>
    <property type="match status" value="1"/>
</dbReference>
<evidence type="ECO:0000256" key="7">
    <source>
        <dbReference type="HAMAP-Rule" id="MF_00258"/>
    </source>
</evidence>
<comment type="catalytic activity">
    <reaction evidence="1 7">
        <text>L-glutamate = D-glutamate</text>
        <dbReference type="Rhea" id="RHEA:12813"/>
        <dbReference type="ChEBI" id="CHEBI:29985"/>
        <dbReference type="ChEBI" id="CHEBI:29986"/>
        <dbReference type="EC" id="5.1.1.3"/>
    </reaction>
</comment>
<dbReference type="HAMAP" id="MF_00258">
    <property type="entry name" value="Glu_racemase"/>
    <property type="match status" value="1"/>
</dbReference>
<keyword evidence="3 7" id="KW-0133">Cell shape</keyword>
<proteinExistence type="inferred from homology"/>
<dbReference type="Pfam" id="PF01177">
    <property type="entry name" value="Asp_Glu_race"/>
    <property type="match status" value="1"/>
</dbReference>
<dbReference type="EC" id="5.1.1.3" evidence="2 7"/>
<evidence type="ECO:0000256" key="3">
    <source>
        <dbReference type="ARBA" id="ARBA00022960"/>
    </source>
</evidence>
<keyword evidence="4 7" id="KW-0573">Peptidoglycan synthesis</keyword>
<organism evidence="8 9">
    <name type="scientific">Methylobacillus rhizosphaerae</name>
    <dbReference type="NCBI Taxonomy" id="551994"/>
    <lineage>
        <taxon>Bacteria</taxon>
        <taxon>Pseudomonadati</taxon>
        <taxon>Pseudomonadota</taxon>
        <taxon>Betaproteobacteria</taxon>
        <taxon>Nitrosomonadales</taxon>
        <taxon>Methylophilaceae</taxon>
        <taxon>Methylobacillus</taxon>
    </lineage>
</organism>
<dbReference type="FunFam" id="3.40.50.1860:FF:000001">
    <property type="entry name" value="Glutamate racemase"/>
    <property type="match status" value="1"/>
</dbReference>
<dbReference type="UniPathway" id="UPA00219"/>
<dbReference type="InterPro" id="IPR001920">
    <property type="entry name" value="Asp/Glu_race"/>
</dbReference>
<dbReference type="GO" id="GO:0008360">
    <property type="term" value="P:regulation of cell shape"/>
    <property type="evidence" value="ECO:0007669"/>
    <property type="project" value="UniProtKB-KW"/>
</dbReference>
<dbReference type="Proteomes" id="UP000198305">
    <property type="component" value="Unassembled WGS sequence"/>
</dbReference>
<comment type="similarity">
    <text evidence="7">Belongs to the aspartate/glutamate racemases family.</text>
</comment>